<dbReference type="Gene3D" id="3.50.50.60">
    <property type="entry name" value="FAD/NAD(P)-binding domain"/>
    <property type="match status" value="2"/>
</dbReference>
<evidence type="ECO:0000313" key="6">
    <source>
        <dbReference type="EMBL" id="UOQ68102.1"/>
    </source>
</evidence>
<dbReference type="EMBL" id="CP095061">
    <property type="protein sequence ID" value="UOQ68102.1"/>
    <property type="molecule type" value="Genomic_DNA"/>
</dbReference>
<comment type="similarity">
    <text evidence="2">Belongs to the FAD-dependent oxidoreductase family.</text>
</comment>
<comment type="cofactor">
    <cofactor evidence="1">
        <name>FAD</name>
        <dbReference type="ChEBI" id="CHEBI:57692"/>
    </cofactor>
</comment>
<accession>A0ABY4GB58</accession>
<dbReference type="InterPro" id="IPR050260">
    <property type="entry name" value="FAD-bd_OxRdtase"/>
</dbReference>
<evidence type="ECO:0000256" key="1">
    <source>
        <dbReference type="ARBA" id="ARBA00001974"/>
    </source>
</evidence>
<keyword evidence="7" id="KW-1185">Reference proteome</keyword>
<evidence type="ECO:0000313" key="7">
    <source>
        <dbReference type="Proteomes" id="UP000830401"/>
    </source>
</evidence>
<dbReference type="InterPro" id="IPR023753">
    <property type="entry name" value="FAD/NAD-binding_dom"/>
</dbReference>
<dbReference type="Pfam" id="PF07992">
    <property type="entry name" value="Pyr_redox_2"/>
    <property type="match status" value="1"/>
</dbReference>
<keyword evidence="3" id="KW-0285">Flavoprotein</keyword>
<feature type="domain" description="FAD/NAD(P)-binding" evidence="5">
    <location>
        <begin position="2"/>
        <end position="298"/>
    </location>
</feature>
<evidence type="ECO:0000256" key="2">
    <source>
        <dbReference type="ARBA" id="ARBA00006442"/>
    </source>
</evidence>
<name>A0ABY4GB58_9BACT</name>
<keyword evidence="4" id="KW-0274">FAD</keyword>
<dbReference type="RefSeq" id="WP_245124717.1">
    <property type="nucleotide sequence ID" value="NZ_CP095061.1"/>
</dbReference>
<protein>
    <submittedName>
        <fullName evidence="6">FAD-dependent oxidoreductase</fullName>
    </submittedName>
</protein>
<reference evidence="6" key="1">
    <citation type="submission" date="2022-04" db="EMBL/GenBank/DDBJ databases">
        <title>Hymenobacter sp. isolated from the air.</title>
        <authorList>
            <person name="Won M."/>
            <person name="Lee C.-M."/>
            <person name="Woen H.-Y."/>
            <person name="Kwon S.-W."/>
        </authorList>
    </citation>
    <scope>NUCLEOTIDE SEQUENCE</scope>
    <source>
        <strain evidence="6">5420S-77</strain>
    </source>
</reference>
<evidence type="ECO:0000256" key="3">
    <source>
        <dbReference type="ARBA" id="ARBA00022630"/>
    </source>
</evidence>
<dbReference type="Proteomes" id="UP000830401">
    <property type="component" value="Chromosome"/>
</dbReference>
<dbReference type="PANTHER" id="PTHR43429">
    <property type="entry name" value="PYRIDINE NUCLEOTIDE-DISULFIDE OXIDOREDUCTASE DOMAIN-CONTAINING"/>
    <property type="match status" value="1"/>
</dbReference>
<evidence type="ECO:0000256" key="4">
    <source>
        <dbReference type="ARBA" id="ARBA00022827"/>
    </source>
</evidence>
<dbReference type="PRINTS" id="PR00368">
    <property type="entry name" value="FADPNR"/>
</dbReference>
<dbReference type="SUPFAM" id="SSF51905">
    <property type="entry name" value="FAD/NAD(P)-binding domain"/>
    <property type="match status" value="1"/>
</dbReference>
<gene>
    <name evidence="6" type="ORF">MUN86_09760</name>
</gene>
<dbReference type="InterPro" id="IPR036188">
    <property type="entry name" value="FAD/NAD-bd_sf"/>
</dbReference>
<evidence type="ECO:0000259" key="5">
    <source>
        <dbReference type="Pfam" id="PF07992"/>
    </source>
</evidence>
<dbReference type="PRINTS" id="PR00411">
    <property type="entry name" value="PNDRDTASEI"/>
</dbReference>
<sequence>MHLVVIGNGITGVTAAVTVRRLRPDARITLVSDETTHHYSRTALMYVYMGHLRYQDIKPFEDWFWAENRLGLVQATATALDTTSKKLTLSSGQTLSYDHLLLATGSVSRFANWPGQHLLGVQGLYSLPDLEQMTRDTHGIRQAVVVGGGLIGIELAEMLHSRGIRVTMLVRDDRYWASVLPKPEAELISLQLQAHDIDVRYRTELAELLPDGEGRVRAVRTTAGEEIEAQWVGLATGVKPNLALAQIAGLDTERGILVDELLQTSAPGVFAAGDCAQHRQAGANEVPIEQLWYTGRAQGETAAHTICGQPTPYQRGIWFNSAKFFNLEYQTYGRVPAEFVEGEESFYWQHPNALHALRINFRPSAGFAVTGMNAMGLRQRHDVWEKWLRAKTSIHDVLRQLGAANFDPEFYKQHEASIVAQFNKQFPAQPVVLQRRKGLFARLLSASGT</sequence>
<organism evidence="6 7">
    <name type="scientific">Hymenobacter volaticus</name>
    <dbReference type="NCBI Taxonomy" id="2932254"/>
    <lineage>
        <taxon>Bacteria</taxon>
        <taxon>Pseudomonadati</taxon>
        <taxon>Bacteroidota</taxon>
        <taxon>Cytophagia</taxon>
        <taxon>Cytophagales</taxon>
        <taxon>Hymenobacteraceae</taxon>
        <taxon>Hymenobacter</taxon>
    </lineage>
</organism>
<proteinExistence type="inferred from homology"/>
<dbReference type="PANTHER" id="PTHR43429:SF3">
    <property type="entry name" value="NITRITE REDUCTASE [NAD(P)H]"/>
    <property type="match status" value="1"/>
</dbReference>